<dbReference type="GeneID" id="20321861"/>
<evidence type="ECO:0000313" key="2">
    <source>
        <dbReference type="Proteomes" id="UP000054324"/>
    </source>
</evidence>
<accession>A0A074ZBR6</accession>
<dbReference type="OrthoDB" id="294251at2759"/>
<name>A0A074ZBR6_OPIVI</name>
<protein>
    <submittedName>
        <fullName evidence="1">Uncharacterized protein</fullName>
    </submittedName>
</protein>
<dbReference type="CTD" id="20321861"/>
<gene>
    <name evidence="1" type="ORF">T265_07682</name>
</gene>
<dbReference type="EMBL" id="KL596799">
    <property type="protein sequence ID" value="KER24731.1"/>
    <property type="molecule type" value="Genomic_DNA"/>
</dbReference>
<dbReference type="AlphaFoldDB" id="A0A074ZBR6"/>
<keyword evidence="2" id="KW-1185">Reference proteome</keyword>
<reference evidence="1 2" key="1">
    <citation type="submission" date="2013-11" db="EMBL/GenBank/DDBJ databases">
        <title>Opisthorchis viverrini - life in the bile duct.</title>
        <authorList>
            <person name="Young N.D."/>
            <person name="Nagarajan N."/>
            <person name="Lin S.J."/>
            <person name="Korhonen P.K."/>
            <person name="Jex A.R."/>
            <person name="Hall R.S."/>
            <person name="Safavi-Hemami H."/>
            <person name="Kaewkong W."/>
            <person name="Bertrand D."/>
            <person name="Gao S."/>
            <person name="Seet Q."/>
            <person name="Wongkham S."/>
            <person name="Teh B.T."/>
            <person name="Wongkham C."/>
            <person name="Intapan P.M."/>
            <person name="Maleewong W."/>
            <person name="Yang X."/>
            <person name="Hu M."/>
            <person name="Wang Z."/>
            <person name="Hofmann A."/>
            <person name="Sternberg P.W."/>
            <person name="Tan P."/>
            <person name="Wang J."/>
            <person name="Gasser R.B."/>
        </authorList>
    </citation>
    <scope>NUCLEOTIDE SEQUENCE [LARGE SCALE GENOMIC DNA]</scope>
</reference>
<dbReference type="RefSeq" id="XP_009171525.1">
    <property type="nucleotide sequence ID" value="XM_009173261.1"/>
</dbReference>
<dbReference type="KEGG" id="ovi:T265_07682"/>
<organism evidence="1 2">
    <name type="scientific">Opisthorchis viverrini</name>
    <name type="common">Southeast Asian liver fluke</name>
    <dbReference type="NCBI Taxonomy" id="6198"/>
    <lineage>
        <taxon>Eukaryota</taxon>
        <taxon>Metazoa</taxon>
        <taxon>Spiralia</taxon>
        <taxon>Lophotrochozoa</taxon>
        <taxon>Platyhelminthes</taxon>
        <taxon>Trematoda</taxon>
        <taxon>Digenea</taxon>
        <taxon>Opisthorchiida</taxon>
        <taxon>Opisthorchiata</taxon>
        <taxon>Opisthorchiidae</taxon>
        <taxon>Opisthorchis</taxon>
    </lineage>
</organism>
<sequence length="150" mass="16876">MTGFVGVFTALCHRAEWSLAGCLLTIAYMRPQPKPLAQKPNRKATVFGGEILMHYIFYGTSRHTCSNPQSGGPGDCTLRVSRGHPPSIAKWVSEVHKPPHHGKVQPLRDARTASNCLFWDSYVDSDHVLVRCCFWLRLLEAHEMRTPLGY</sequence>
<dbReference type="Proteomes" id="UP000054324">
    <property type="component" value="Unassembled WGS sequence"/>
</dbReference>
<proteinExistence type="predicted"/>
<evidence type="ECO:0000313" key="1">
    <source>
        <dbReference type="EMBL" id="KER24731.1"/>
    </source>
</evidence>